<protein>
    <recommendedName>
        <fullName evidence="2">Anti-sigma factor antagonist</fullName>
    </recommendedName>
</protein>
<evidence type="ECO:0000259" key="3">
    <source>
        <dbReference type="PROSITE" id="PS50801"/>
    </source>
</evidence>
<evidence type="ECO:0000256" key="2">
    <source>
        <dbReference type="RuleBase" id="RU003749"/>
    </source>
</evidence>
<dbReference type="RefSeq" id="WP_162445748.1">
    <property type="nucleotide sequence ID" value="NZ_CP048222.1"/>
</dbReference>
<organism evidence="4 5">
    <name type="scientific">Rhodocytophaga rosea</name>
    <dbReference type="NCBI Taxonomy" id="2704465"/>
    <lineage>
        <taxon>Bacteria</taxon>
        <taxon>Pseudomonadati</taxon>
        <taxon>Bacteroidota</taxon>
        <taxon>Cytophagia</taxon>
        <taxon>Cytophagales</taxon>
        <taxon>Rhodocytophagaceae</taxon>
        <taxon>Rhodocytophaga</taxon>
    </lineage>
</organism>
<comment type="similarity">
    <text evidence="1 2">Belongs to the anti-sigma-factor antagonist family.</text>
</comment>
<dbReference type="NCBIfam" id="TIGR00377">
    <property type="entry name" value="ant_ant_sig"/>
    <property type="match status" value="1"/>
</dbReference>
<reference evidence="4 5" key="1">
    <citation type="submission" date="2020-01" db="EMBL/GenBank/DDBJ databases">
        <authorList>
            <person name="Kim M.K."/>
        </authorList>
    </citation>
    <scope>NUCLEOTIDE SEQUENCE [LARGE SCALE GENOMIC DNA]</scope>
    <source>
        <strain evidence="4 5">172606-1</strain>
    </source>
</reference>
<dbReference type="PROSITE" id="PS50801">
    <property type="entry name" value="STAS"/>
    <property type="match status" value="1"/>
</dbReference>
<proteinExistence type="inferred from homology"/>
<dbReference type="GO" id="GO:0043856">
    <property type="term" value="F:anti-sigma factor antagonist activity"/>
    <property type="evidence" value="ECO:0007669"/>
    <property type="project" value="InterPro"/>
</dbReference>
<gene>
    <name evidence="4" type="ORF">GXP67_25520</name>
</gene>
<evidence type="ECO:0000313" key="4">
    <source>
        <dbReference type="EMBL" id="QHT69764.1"/>
    </source>
</evidence>
<sequence>MKYTIDKQDKYMLIQLNESKLDSTVSPQLKSEFVTLHAEGQKNIILDLSQVKYIDSSGLSAILVANRLSQDAGGIFVLAGVTDHVMKLIKISQLDSVLDIMPTVQEAVDAVFINELENDLGKEGND</sequence>
<dbReference type="SUPFAM" id="SSF52091">
    <property type="entry name" value="SpoIIaa-like"/>
    <property type="match status" value="1"/>
</dbReference>
<dbReference type="Proteomes" id="UP000480178">
    <property type="component" value="Chromosome"/>
</dbReference>
<dbReference type="PANTHER" id="PTHR33495">
    <property type="entry name" value="ANTI-SIGMA FACTOR ANTAGONIST TM_1081-RELATED-RELATED"/>
    <property type="match status" value="1"/>
</dbReference>
<evidence type="ECO:0000313" key="5">
    <source>
        <dbReference type="Proteomes" id="UP000480178"/>
    </source>
</evidence>
<dbReference type="AlphaFoldDB" id="A0A6C0GPI5"/>
<dbReference type="InterPro" id="IPR002645">
    <property type="entry name" value="STAS_dom"/>
</dbReference>
<dbReference type="Gene3D" id="3.30.750.24">
    <property type="entry name" value="STAS domain"/>
    <property type="match status" value="1"/>
</dbReference>
<dbReference type="Pfam" id="PF01740">
    <property type="entry name" value="STAS"/>
    <property type="match status" value="1"/>
</dbReference>
<dbReference type="CDD" id="cd07043">
    <property type="entry name" value="STAS_anti-anti-sigma_factors"/>
    <property type="match status" value="1"/>
</dbReference>
<dbReference type="KEGG" id="rhoz:GXP67_25520"/>
<accession>A0A6C0GPI5</accession>
<evidence type="ECO:0000256" key="1">
    <source>
        <dbReference type="ARBA" id="ARBA00009013"/>
    </source>
</evidence>
<feature type="domain" description="STAS" evidence="3">
    <location>
        <begin position="18"/>
        <end position="111"/>
    </location>
</feature>
<keyword evidence="5" id="KW-1185">Reference proteome</keyword>
<dbReference type="InterPro" id="IPR003658">
    <property type="entry name" value="Anti-sigma_ant"/>
</dbReference>
<dbReference type="InterPro" id="IPR036513">
    <property type="entry name" value="STAS_dom_sf"/>
</dbReference>
<dbReference type="EMBL" id="CP048222">
    <property type="protein sequence ID" value="QHT69764.1"/>
    <property type="molecule type" value="Genomic_DNA"/>
</dbReference>
<name>A0A6C0GPI5_9BACT</name>